<evidence type="ECO:0000313" key="1">
    <source>
        <dbReference type="EMBL" id="KAI0064725.1"/>
    </source>
</evidence>
<organism evidence="1 2">
    <name type="scientific">Artomyces pyxidatus</name>
    <dbReference type="NCBI Taxonomy" id="48021"/>
    <lineage>
        <taxon>Eukaryota</taxon>
        <taxon>Fungi</taxon>
        <taxon>Dikarya</taxon>
        <taxon>Basidiomycota</taxon>
        <taxon>Agaricomycotina</taxon>
        <taxon>Agaricomycetes</taxon>
        <taxon>Russulales</taxon>
        <taxon>Auriscalpiaceae</taxon>
        <taxon>Artomyces</taxon>
    </lineage>
</organism>
<keyword evidence="2" id="KW-1185">Reference proteome</keyword>
<comment type="caution">
    <text evidence="1">The sequence shown here is derived from an EMBL/GenBank/DDBJ whole genome shotgun (WGS) entry which is preliminary data.</text>
</comment>
<dbReference type="EMBL" id="MU277198">
    <property type="protein sequence ID" value="KAI0064725.1"/>
    <property type="molecule type" value="Genomic_DNA"/>
</dbReference>
<gene>
    <name evidence="1" type="ORF">BV25DRAFT_1852730</name>
</gene>
<proteinExistence type="predicted"/>
<reference evidence="1" key="2">
    <citation type="journal article" date="2022" name="New Phytol.">
        <title>Evolutionary transition to the ectomycorrhizal habit in the genomes of a hyperdiverse lineage of mushroom-forming fungi.</title>
        <authorList>
            <person name="Looney B."/>
            <person name="Miyauchi S."/>
            <person name="Morin E."/>
            <person name="Drula E."/>
            <person name="Courty P.E."/>
            <person name="Kohler A."/>
            <person name="Kuo A."/>
            <person name="LaButti K."/>
            <person name="Pangilinan J."/>
            <person name="Lipzen A."/>
            <person name="Riley R."/>
            <person name="Andreopoulos W."/>
            <person name="He G."/>
            <person name="Johnson J."/>
            <person name="Nolan M."/>
            <person name="Tritt A."/>
            <person name="Barry K.W."/>
            <person name="Grigoriev I.V."/>
            <person name="Nagy L.G."/>
            <person name="Hibbett D."/>
            <person name="Henrissat B."/>
            <person name="Matheny P.B."/>
            <person name="Labbe J."/>
            <person name="Martin F.M."/>
        </authorList>
    </citation>
    <scope>NUCLEOTIDE SEQUENCE</scope>
    <source>
        <strain evidence="1">HHB10654</strain>
    </source>
</reference>
<accession>A0ACB8T9Q4</accession>
<name>A0ACB8T9Q4_9AGAM</name>
<dbReference type="Proteomes" id="UP000814140">
    <property type="component" value="Unassembled WGS sequence"/>
</dbReference>
<sequence>MSSIAVSPPTCLRDTSVRDWHYLAEGGATVVYSYRGPSRVAFDGMVLRLRKRAHRQTEPGPDDDDPMIDFQQKVIGRLIDPAYLVEMRVVQLDQTWLNDFSSYHESSRPSTRREVDAIDLSKRKALLATDLVSGQGTAVEIKPKWGFLPSPIHLSSPLKTVTCRTCMHNHLRQSSGVPPATGYCPLDLFSTSETRMMQAIAGLWTSWMESFGSVNSLRIFHDGIIIQPNDHASLREWSRHVMGTENATLVELQAAFTSRIVGALLSTPILQTLSELQRTLDALDIEGLSQLRHRVQTLRDLPSDEDDHELLPPLEGTTTEPTIPEWISFVEEFLSPTHARNCAHPDPSDLRHYILAYLLSATFKDCSLILRLSSDPILASQNPVKVIDLDPKSIRKLEQWEKLDEAIARSYAGVDAGARKRCVDSGFRQIPAGVPDEKPVASPWAKSEPPVW</sequence>
<evidence type="ECO:0000313" key="2">
    <source>
        <dbReference type="Proteomes" id="UP000814140"/>
    </source>
</evidence>
<protein>
    <submittedName>
        <fullName evidence="1">Uncharacterized protein</fullName>
    </submittedName>
</protein>
<reference evidence="1" key="1">
    <citation type="submission" date="2021-03" db="EMBL/GenBank/DDBJ databases">
        <authorList>
            <consortium name="DOE Joint Genome Institute"/>
            <person name="Ahrendt S."/>
            <person name="Looney B.P."/>
            <person name="Miyauchi S."/>
            <person name="Morin E."/>
            <person name="Drula E."/>
            <person name="Courty P.E."/>
            <person name="Chicoki N."/>
            <person name="Fauchery L."/>
            <person name="Kohler A."/>
            <person name="Kuo A."/>
            <person name="Labutti K."/>
            <person name="Pangilinan J."/>
            <person name="Lipzen A."/>
            <person name="Riley R."/>
            <person name="Andreopoulos W."/>
            <person name="He G."/>
            <person name="Johnson J."/>
            <person name="Barry K.W."/>
            <person name="Grigoriev I.V."/>
            <person name="Nagy L."/>
            <person name="Hibbett D."/>
            <person name="Henrissat B."/>
            <person name="Matheny P.B."/>
            <person name="Labbe J."/>
            <person name="Martin F."/>
        </authorList>
    </citation>
    <scope>NUCLEOTIDE SEQUENCE</scope>
    <source>
        <strain evidence="1">HHB10654</strain>
    </source>
</reference>